<keyword evidence="1" id="KW-0175">Coiled coil</keyword>
<dbReference type="CDD" id="cd05402">
    <property type="entry name" value="NT_PAP_TUTase"/>
    <property type="match status" value="1"/>
</dbReference>
<reference evidence="4 5" key="1">
    <citation type="submission" date="2020-04" db="EMBL/GenBank/DDBJ databases">
        <title>Perkinsus olseni comparative genomics.</title>
        <authorList>
            <person name="Bogema D.R."/>
        </authorList>
    </citation>
    <scope>NUCLEOTIDE SEQUENCE [LARGE SCALE GENOMIC DNA]</scope>
    <source>
        <strain evidence="4">00978-12</strain>
    </source>
</reference>
<dbReference type="PANTHER" id="PTHR12271:SF40">
    <property type="entry name" value="POLY(A) RNA POLYMERASE GLD2"/>
    <property type="match status" value="1"/>
</dbReference>
<dbReference type="Proteomes" id="UP000541610">
    <property type="component" value="Unassembled WGS sequence"/>
</dbReference>
<evidence type="ECO:0000256" key="1">
    <source>
        <dbReference type="SAM" id="Coils"/>
    </source>
</evidence>
<feature type="region of interest" description="Disordered" evidence="2">
    <location>
        <begin position="435"/>
        <end position="478"/>
    </location>
</feature>
<feature type="compositionally biased region" description="Acidic residues" evidence="2">
    <location>
        <begin position="448"/>
        <end position="464"/>
    </location>
</feature>
<evidence type="ECO:0000259" key="3">
    <source>
        <dbReference type="Pfam" id="PF22600"/>
    </source>
</evidence>
<dbReference type="InterPro" id="IPR043519">
    <property type="entry name" value="NT_sf"/>
</dbReference>
<dbReference type="SUPFAM" id="SSF81631">
    <property type="entry name" value="PAP/OAS1 substrate-binding domain"/>
    <property type="match status" value="1"/>
</dbReference>
<evidence type="ECO:0000313" key="4">
    <source>
        <dbReference type="EMBL" id="KAF4681574.1"/>
    </source>
</evidence>
<dbReference type="InterPro" id="IPR054708">
    <property type="entry name" value="MTPAP-like_central"/>
</dbReference>
<evidence type="ECO:0000313" key="5">
    <source>
        <dbReference type="Proteomes" id="UP000541610"/>
    </source>
</evidence>
<accession>A0A7J6NCU4</accession>
<dbReference type="Pfam" id="PF22600">
    <property type="entry name" value="MTPAP-like_central"/>
    <property type="match status" value="1"/>
</dbReference>
<feature type="coiled-coil region" evidence="1">
    <location>
        <begin position="544"/>
        <end position="593"/>
    </location>
</feature>
<proteinExistence type="predicted"/>
<name>A0A7J6NCU4_PEROL</name>
<sequence length="738" mass="81726">MPSPSHLLHLENILIDLYPCNRPANWSQIMNTPALEDLRILIKSQFNLDVRPRVFGSAATGLVGEHSDVDVNLASDGVAPGQLVAWLATRCNFLDRFFVESWTPQARVPVVKLRDGHTGKILDVSVANYLPEVNSRLIAGYVAISPKVRRFIIAIISWAKDRGLCGVQQVGGLSSYAITLMSIFALQATGYLPCLQEGFNQTDSFECGEGREEYLSFNRESILGDLGFLDPCDVDPFSEADSPSSLTSTVPTTAAGEKSSLCASENLYEVNEIISEEYLPYRLAFEKVKVVDLVRIFFIFYQEYVFGAKHTVVVSVRQGCLMTRHSSRFEYLLPSDVARRKLIIEDPFLLDVDLTRVLQPEAYERIKMEICRGFDSFSIDCLYQFIASLSPLGIEPVRVHDAGLEDSAAASPKTAALPRLQLPLPVRRPSPSPLGIGQLISSLSSSMSDDEESVAEPLEADQPDDPTPSAPLEDPKIGSLSGKLRELFPTLYHTPTVVEEVFDSEEREDEEGLVEDEAKPAAAEVPSECVEEEGTSPNPLPYPITEAARLRAEAAQKLDDLTAREAEEEIAALQELLAERVTEQKDADEATGREMKEVHGLDWGRQIPKGRILLDRCLGCSPRVTDERSEEGGCSCAQPKEKLKRVSCGDPGKSFDCGGQGLIDSTRENAATNERYLHPCSVLMHSEVRLKYISTGRLSRFPNLVATSTPDDPNYLQLTSCLKQRRRLKYEWPLPVVP</sequence>
<feature type="region of interest" description="Disordered" evidence="2">
    <location>
        <begin position="503"/>
        <end position="540"/>
    </location>
</feature>
<protein>
    <recommendedName>
        <fullName evidence="3">Poly(A) RNA polymerase mitochondrial-like central palm domain-containing protein</fullName>
    </recommendedName>
</protein>
<feature type="domain" description="Poly(A) RNA polymerase mitochondrial-like central palm" evidence="3">
    <location>
        <begin position="16"/>
        <end position="142"/>
    </location>
</feature>
<dbReference type="EMBL" id="JABANP010000504">
    <property type="protein sequence ID" value="KAF4681574.1"/>
    <property type="molecule type" value="Genomic_DNA"/>
</dbReference>
<dbReference type="OrthoDB" id="407432at2759"/>
<feature type="compositionally biased region" description="Acidic residues" evidence="2">
    <location>
        <begin position="503"/>
        <end position="515"/>
    </location>
</feature>
<dbReference type="GO" id="GO:0016779">
    <property type="term" value="F:nucleotidyltransferase activity"/>
    <property type="evidence" value="ECO:0007669"/>
    <property type="project" value="TreeGrafter"/>
</dbReference>
<dbReference type="PANTHER" id="PTHR12271">
    <property type="entry name" value="POLY A POLYMERASE CID PAP -RELATED"/>
    <property type="match status" value="1"/>
</dbReference>
<gene>
    <name evidence="4" type="ORF">FOZ60_011941</name>
</gene>
<dbReference type="GO" id="GO:0031123">
    <property type="term" value="P:RNA 3'-end processing"/>
    <property type="evidence" value="ECO:0007669"/>
    <property type="project" value="TreeGrafter"/>
</dbReference>
<dbReference type="Gene3D" id="1.10.1410.10">
    <property type="match status" value="1"/>
</dbReference>
<dbReference type="SUPFAM" id="SSF81301">
    <property type="entry name" value="Nucleotidyltransferase"/>
    <property type="match status" value="1"/>
</dbReference>
<organism evidence="4 5">
    <name type="scientific">Perkinsus olseni</name>
    <name type="common">Perkinsus atlanticus</name>
    <dbReference type="NCBI Taxonomy" id="32597"/>
    <lineage>
        <taxon>Eukaryota</taxon>
        <taxon>Sar</taxon>
        <taxon>Alveolata</taxon>
        <taxon>Perkinsozoa</taxon>
        <taxon>Perkinsea</taxon>
        <taxon>Perkinsida</taxon>
        <taxon>Perkinsidae</taxon>
        <taxon>Perkinsus</taxon>
    </lineage>
</organism>
<dbReference type="AlphaFoldDB" id="A0A7J6NCU4"/>
<evidence type="ECO:0000256" key="2">
    <source>
        <dbReference type="SAM" id="MobiDB-lite"/>
    </source>
</evidence>
<dbReference type="Gene3D" id="3.30.460.10">
    <property type="entry name" value="Beta Polymerase, domain 2"/>
    <property type="match status" value="1"/>
</dbReference>
<comment type="caution">
    <text evidence="4">The sequence shown here is derived from an EMBL/GenBank/DDBJ whole genome shotgun (WGS) entry which is preliminary data.</text>
</comment>